<comment type="caution">
    <text evidence="5">The sequence shown here is derived from an EMBL/GenBank/DDBJ whole genome shotgun (WGS) entry which is preliminary data.</text>
</comment>
<dbReference type="Pfam" id="PF00011">
    <property type="entry name" value="HSP20"/>
    <property type="match status" value="1"/>
</dbReference>
<gene>
    <name evidence="5" type="ORF">QDQ51_04395</name>
</gene>
<evidence type="ECO:0000256" key="3">
    <source>
        <dbReference type="RuleBase" id="RU003616"/>
    </source>
</evidence>
<evidence type="ECO:0000313" key="5">
    <source>
        <dbReference type="EMBL" id="MDH2304659.1"/>
    </source>
</evidence>
<dbReference type="Proteomes" id="UP001162044">
    <property type="component" value="Unassembled WGS sequence"/>
</dbReference>
<dbReference type="PROSITE" id="PS01031">
    <property type="entry name" value="SHSP"/>
    <property type="match status" value="1"/>
</dbReference>
<organism evidence="5 6">
    <name type="scientific">Providencia rettgeri</name>
    <dbReference type="NCBI Taxonomy" id="587"/>
    <lineage>
        <taxon>Bacteria</taxon>
        <taxon>Pseudomonadati</taxon>
        <taxon>Pseudomonadota</taxon>
        <taxon>Gammaproteobacteria</taxon>
        <taxon>Enterobacterales</taxon>
        <taxon>Morganellaceae</taxon>
        <taxon>Providencia</taxon>
    </lineage>
</organism>
<feature type="domain" description="SHSP" evidence="4">
    <location>
        <begin position="35"/>
        <end position="150"/>
    </location>
</feature>
<dbReference type="InterPro" id="IPR008978">
    <property type="entry name" value="HSP20-like_chaperone"/>
</dbReference>
<dbReference type="PANTHER" id="PTHR47062:SF1">
    <property type="entry name" value="SMALL HEAT SHOCK PROTEIN IBPA"/>
    <property type="match status" value="1"/>
</dbReference>
<evidence type="ECO:0000313" key="6">
    <source>
        <dbReference type="Proteomes" id="UP001162044"/>
    </source>
</evidence>
<keyword evidence="1" id="KW-0346">Stress response</keyword>
<dbReference type="CDD" id="cd06470">
    <property type="entry name" value="ACD_IbpA-B_like"/>
    <property type="match status" value="1"/>
</dbReference>
<evidence type="ECO:0000256" key="1">
    <source>
        <dbReference type="ARBA" id="ARBA00023016"/>
    </source>
</evidence>
<dbReference type="InterPro" id="IPR037913">
    <property type="entry name" value="ACD_IbpA/B"/>
</dbReference>
<dbReference type="AlphaFoldDB" id="A0AB35L8N6"/>
<proteinExistence type="inferred from homology"/>
<reference evidence="5" key="1">
    <citation type="submission" date="2023-04" db="EMBL/GenBank/DDBJ databases">
        <authorList>
            <person name="Li W."/>
        </authorList>
    </citation>
    <scope>NUCLEOTIDE SEQUENCE</scope>
    <source>
        <strain evidence="5">QITACRE101</strain>
    </source>
</reference>
<protein>
    <submittedName>
        <fullName evidence="5">Hsp20 family protein</fullName>
    </submittedName>
</protein>
<dbReference type="Gene3D" id="2.60.40.790">
    <property type="match status" value="1"/>
</dbReference>
<dbReference type="SUPFAM" id="SSF49764">
    <property type="entry name" value="HSP20-like chaperones"/>
    <property type="match status" value="1"/>
</dbReference>
<accession>A0AB35L8N6</accession>
<evidence type="ECO:0000259" key="4">
    <source>
        <dbReference type="PROSITE" id="PS01031"/>
    </source>
</evidence>
<reference evidence="5" key="2">
    <citation type="submission" date="2023-10" db="EMBL/GenBank/DDBJ databases">
        <title>Analysis of Resistance Genes of Carbapenem-resistant Providencia rettgeri.</title>
        <authorList>
            <person name="Liu M."/>
        </authorList>
    </citation>
    <scope>NUCLEOTIDE SEQUENCE</scope>
    <source>
        <strain evidence="5">QITACRE101</strain>
    </source>
</reference>
<dbReference type="PANTHER" id="PTHR47062">
    <property type="match status" value="1"/>
</dbReference>
<name>A0AB35L8N6_PRORE</name>
<comment type="similarity">
    <text evidence="2 3">Belongs to the small heat shock protein (HSP20) family.</text>
</comment>
<sequence>MSNIRSFSLFPTLSDSLLSNRFDQMDRLFSQLTGNRPLTSEHPYNLKQINETSYQLTISVPGYKEDDLSVSLKGGKLYVQGEQSAELVNDSEKEKWIHQGITQNKFSLEFNLGKNVKIESAELSSGLLTLDIEYEIPDEEKPRVIAIENKDIKS</sequence>
<dbReference type="RefSeq" id="WP_004911545.1">
    <property type="nucleotide sequence ID" value="NZ_ABEXOA020000117.1"/>
</dbReference>
<dbReference type="EMBL" id="JARVQW010000001">
    <property type="protein sequence ID" value="MDH2304659.1"/>
    <property type="molecule type" value="Genomic_DNA"/>
</dbReference>
<dbReference type="InterPro" id="IPR002068">
    <property type="entry name" value="A-crystallin/Hsp20_dom"/>
</dbReference>
<evidence type="ECO:0000256" key="2">
    <source>
        <dbReference type="PROSITE-ProRule" id="PRU00285"/>
    </source>
</evidence>